<dbReference type="Gene3D" id="3.40.50.1820">
    <property type="entry name" value="alpha/beta hydrolase"/>
    <property type="match status" value="1"/>
</dbReference>
<dbReference type="KEGG" id="abo:ABO_2553"/>
<dbReference type="Proteomes" id="UP000008871">
    <property type="component" value="Chromosome"/>
</dbReference>
<dbReference type="PANTHER" id="PTHR37946:SF1">
    <property type="entry name" value="SLL1969 PROTEIN"/>
    <property type="match status" value="1"/>
</dbReference>
<dbReference type="Pfam" id="PF07819">
    <property type="entry name" value="PGAP1"/>
    <property type="match status" value="1"/>
</dbReference>
<dbReference type="HOGENOM" id="CLU_049416_0_0_6"/>
<dbReference type="RefSeq" id="WP_011589824.1">
    <property type="nucleotide sequence ID" value="NC_008260.1"/>
</dbReference>
<dbReference type="OrthoDB" id="869379at2"/>
<dbReference type="EMBL" id="AM286690">
    <property type="protein sequence ID" value="CAL18001.1"/>
    <property type="molecule type" value="Genomic_DNA"/>
</dbReference>
<accession>Q0VLE7</accession>
<dbReference type="GO" id="GO:0016788">
    <property type="term" value="F:hydrolase activity, acting on ester bonds"/>
    <property type="evidence" value="ECO:0007669"/>
    <property type="project" value="InterPro"/>
</dbReference>
<dbReference type="SUPFAM" id="SSF53474">
    <property type="entry name" value="alpha/beta-Hydrolases"/>
    <property type="match status" value="1"/>
</dbReference>
<protein>
    <recommendedName>
        <fullName evidence="1">GPI inositol-deacylase PGAP1-like alpha/beta domain-containing protein</fullName>
    </recommendedName>
</protein>
<proteinExistence type="predicted"/>
<evidence type="ECO:0000259" key="1">
    <source>
        <dbReference type="Pfam" id="PF07819"/>
    </source>
</evidence>
<sequence length="374" mass="42040">MKKIGRNAGKNAGGLAQLVTRFGNEITQVVQDIHGAIANPFHLRGHDYTPAPMVYGLVRYGFRQVGNVASMADLLADPHQELRDSLDLQSIINGIFGQLLVEQHNRYALPMTLLPKKPPLADADTLVIFLHGLCMNDACWNNPAANSFSQWARQHYNADIRYLRYNTGLHISDNGRKFAGLLAHTVLPKRIILVGHSMGGLVARSALYQGRQRGDHWVNKVTHLACLGSPHQGALLERFSNEANRLLGHTPYSRPLMRLANLRSDGIRDLRFGYVLEDQWRDRPLDDPRPTSKVPLDPHVQQLFIAGSVSKPNHAHPRGDWLVTVDSALAEHLYAQANHLTRELFYQMGHMAMIEQTRTYARIQQWLDESTPGT</sequence>
<dbReference type="PANTHER" id="PTHR37946">
    <property type="entry name" value="SLL1969 PROTEIN"/>
    <property type="match status" value="1"/>
</dbReference>
<feature type="domain" description="GPI inositol-deacylase PGAP1-like alpha/beta" evidence="1">
    <location>
        <begin position="127"/>
        <end position="249"/>
    </location>
</feature>
<dbReference type="eggNOG" id="COG1075">
    <property type="taxonomic scope" value="Bacteria"/>
</dbReference>
<gene>
    <name evidence="2" type="ordered locus">ABO_2553</name>
</gene>
<reference evidence="2 3" key="1">
    <citation type="journal article" date="2006" name="Nat. Biotechnol.">
        <title>Genome sequence of the ubiquitous hydrocarbon-degrading marine bacterium Alcanivorax borkumensis.</title>
        <authorList>
            <person name="Schneiker S."/>
            <person name="Martins dos Santos V.A.P."/>
            <person name="Bartels D."/>
            <person name="Bekel T."/>
            <person name="Brecht M."/>
            <person name="Buhrmester J."/>
            <person name="Chernikova T.N."/>
            <person name="Denaro R."/>
            <person name="Ferrer M."/>
            <person name="Gertler C."/>
            <person name="Goesmann A."/>
            <person name="Golyshina O.V."/>
            <person name="Kaminski F."/>
            <person name="Khachane A.N."/>
            <person name="Lang S."/>
            <person name="Linke B."/>
            <person name="McHardy A.C."/>
            <person name="Meyer F."/>
            <person name="Nechitaylo T."/>
            <person name="Puehler A."/>
            <person name="Regenhardt D."/>
            <person name="Rupp O."/>
            <person name="Sabirova J.S."/>
            <person name="Selbitschka W."/>
            <person name="Yakimov M.M."/>
            <person name="Timmis K.N."/>
            <person name="Vorhoelter F.-J."/>
            <person name="Weidner S."/>
            <person name="Kaiser O."/>
            <person name="Golyshin P.N."/>
        </authorList>
    </citation>
    <scope>NUCLEOTIDE SEQUENCE [LARGE SCALE GENOMIC DNA]</scope>
    <source>
        <strain evidence="3">ATCC 700651 / DSM 11573 / NCIMB 13689 / SK2</strain>
    </source>
</reference>
<dbReference type="AlphaFoldDB" id="Q0VLE7"/>
<evidence type="ECO:0000313" key="2">
    <source>
        <dbReference type="EMBL" id="CAL18001.1"/>
    </source>
</evidence>
<dbReference type="InterPro" id="IPR012908">
    <property type="entry name" value="PGAP1-ab_dom-like"/>
</dbReference>
<dbReference type="InterPro" id="IPR029058">
    <property type="entry name" value="AB_hydrolase_fold"/>
</dbReference>
<organism evidence="2 3">
    <name type="scientific">Alcanivorax borkumensis (strain ATCC 700651 / DSM 11573 / NCIMB 13689 / SK2)</name>
    <dbReference type="NCBI Taxonomy" id="393595"/>
    <lineage>
        <taxon>Bacteria</taxon>
        <taxon>Pseudomonadati</taxon>
        <taxon>Pseudomonadota</taxon>
        <taxon>Gammaproteobacteria</taxon>
        <taxon>Oceanospirillales</taxon>
        <taxon>Alcanivoracaceae</taxon>
        <taxon>Alcanivorax</taxon>
    </lineage>
</organism>
<evidence type="ECO:0000313" key="3">
    <source>
        <dbReference type="Proteomes" id="UP000008871"/>
    </source>
</evidence>
<name>Q0VLE7_ALCBS</name>
<dbReference type="STRING" id="393595.ABO_2553"/>
<keyword evidence="3" id="KW-1185">Reference proteome</keyword>